<evidence type="ECO:0000256" key="3">
    <source>
        <dbReference type="ARBA" id="ARBA00023163"/>
    </source>
</evidence>
<gene>
    <name evidence="7" type="ORF">DFQ01_12274</name>
</gene>
<sequence length="603" mass="68644">MPVSNQVPITHDEAMSRSIHPMSSSEESNASNYSLMSNRTFDAARIELPLEELTVRLWSVELFSSGDSEWLQQQQLNSTYALVVLLNGEGELVRNARTCRMAADTAYWCMPETTFRIVPAAGGQLSAAVIRFGLYRPLDDALDTYDPDAIRSSNSTMAVSQLALVPVTTDRLPFTCCEDVFIEPAGQLAERCRSIYRSSRHEDGLLRWRAQSELYELLYEMLSAVRSRTRGSSLHALERVKEWMAEHYREDLSIERLAGIAELSPNYFADLFKKTYGISALDMLLEIRMAKAKQLMLRSDRKLRDIAHEVGYEDEFYFSRKFKKVYQLSPSHYLKQRIRRIAAYGCTASIGYLTPLHVVPHAAPLHPKWSGNYYQQMCADIPYHLDAYRNTSVSDENYVLLAEAKPELIVCTPNVNASEKQRLDHIASTLVLPEEGPFSWKAGLREVAAALGEQAEAERWIANYERRTSMLNKQVAEALNGESVLVVRMFGEGLFSYTNQGIEDVLYNEMGVARPRAFPTAASLGERLTPEQLDEVGADHILLLICQESETLSYWHRLRQSAEWKLLESVREGRLKLIPSNPWREYSPAGVERLREEIVTIFR</sequence>
<dbReference type="InterPro" id="IPR018062">
    <property type="entry name" value="HTH_AraC-typ_CS"/>
</dbReference>
<feature type="domain" description="Fe/B12 periplasmic-binding" evidence="6">
    <location>
        <begin position="337"/>
        <end position="603"/>
    </location>
</feature>
<dbReference type="PROSITE" id="PS00041">
    <property type="entry name" value="HTH_ARAC_FAMILY_1"/>
    <property type="match status" value="1"/>
</dbReference>
<dbReference type="InterPro" id="IPR009057">
    <property type="entry name" value="Homeodomain-like_sf"/>
</dbReference>
<dbReference type="InterPro" id="IPR018060">
    <property type="entry name" value="HTH_AraC"/>
</dbReference>
<dbReference type="Pfam" id="PF12833">
    <property type="entry name" value="HTH_18"/>
    <property type="match status" value="1"/>
</dbReference>
<evidence type="ECO:0000313" key="8">
    <source>
        <dbReference type="Proteomes" id="UP000246635"/>
    </source>
</evidence>
<dbReference type="PROSITE" id="PS50983">
    <property type="entry name" value="FE_B12_PBP"/>
    <property type="match status" value="1"/>
</dbReference>
<dbReference type="RefSeq" id="WP_110046066.1">
    <property type="nucleotide sequence ID" value="NZ_CP054613.1"/>
</dbReference>
<evidence type="ECO:0000256" key="4">
    <source>
        <dbReference type="SAM" id="MobiDB-lite"/>
    </source>
</evidence>
<dbReference type="PROSITE" id="PS01124">
    <property type="entry name" value="HTH_ARAC_FAMILY_2"/>
    <property type="match status" value="1"/>
</dbReference>
<name>A0A2V2YXK3_9BACL</name>
<keyword evidence="1" id="KW-0805">Transcription regulation</keyword>
<dbReference type="PANTHER" id="PTHR43280">
    <property type="entry name" value="ARAC-FAMILY TRANSCRIPTIONAL REGULATOR"/>
    <property type="match status" value="1"/>
</dbReference>
<evidence type="ECO:0000256" key="1">
    <source>
        <dbReference type="ARBA" id="ARBA00023015"/>
    </source>
</evidence>
<dbReference type="Pfam" id="PF01497">
    <property type="entry name" value="Peripla_BP_2"/>
    <property type="match status" value="1"/>
</dbReference>
<dbReference type="EMBL" id="QGTQ01000022">
    <property type="protein sequence ID" value="PWV97343.1"/>
    <property type="molecule type" value="Genomic_DNA"/>
</dbReference>
<dbReference type="GO" id="GO:0003700">
    <property type="term" value="F:DNA-binding transcription factor activity"/>
    <property type="evidence" value="ECO:0007669"/>
    <property type="project" value="InterPro"/>
</dbReference>
<dbReference type="GO" id="GO:0043565">
    <property type="term" value="F:sequence-specific DNA binding"/>
    <property type="evidence" value="ECO:0007669"/>
    <property type="project" value="InterPro"/>
</dbReference>
<keyword evidence="8" id="KW-1185">Reference proteome</keyword>
<dbReference type="Proteomes" id="UP000246635">
    <property type="component" value="Unassembled WGS sequence"/>
</dbReference>
<dbReference type="Gene3D" id="1.10.10.60">
    <property type="entry name" value="Homeodomain-like"/>
    <property type="match status" value="2"/>
</dbReference>
<dbReference type="InterPro" id="IPR002491">
    <property type="entry name" value="ABC_transptr_periplasmic_BD"/>
</dbReference>
<evidence type="ECO:0000259" key="6">
    <source>
        <dbReference type="PROSITE" id="PS50983"/>
    </source>
</evidence>
<dbReference type="SUPFAM" id="SSF46689">
    <property type="entry name" value="Homeodomain-like"/>
    <property type="match status" value="2"/>
</dbReference>
<evidence type="ECO:0000256" key="2">
    <source>
        <dbReference type="ARBA" id="ARBA00023125"/>
    </source>
</evidence>
<comment type="caution">
    <text evidence="7">The sequence shown here is derived from an EMBL/GenBank/DDBJ whole genome shotgun (WGS) entry which is preliminary data.</text>
</comment>
<feature type="region of interest" description="Disordered" evidence="4">
    <location>
        <begin position="1"/>
        <end position="30"/>
    </location>
</feature>
<protein>
    <submittedName>
        <fullName evidence="7">ABC-type Fe3+-hydroxamate transport system substrate-binding protein</fullName>
    </submittedName>
</protein>
<evidence type="ECO:0000313" key="7">
    <source>
        <dbReference type="EMBL" id="PWV97343.1"/>
    </source>
</evidence>
<dbReference type="OrthoDB" id="2461801at2"/>
<keyword evidence="3" id="KW-0804">Transcription</keyword>
<dbReference type="PANTHER" id="PTHR43280:SF28">
    <property type="entry name" value="HTH-TYPE TRANSCRIPTIONAL ACTIVATOR RHAS"/>
    <property type="match status" value="1"/>
</dbReference>
<keyword evidence="2" id="KW-0238">DNA-binding</keyword>
<dbReference type="Gene3D" id="3.40.50.1980">
    <property type="entry name" value="Nitrogenase molybdenum iron protein domain"/>
    <property type="match status" value="2"/>
</dbReference>
<dbReference type="SMART" id="SM00342">
    <property type="entry name" value="HTH_ARAC"/>
    <property type="match status" value="1"/>
</dbReference>
<dbReference type="SUPFAM" id="SSF53807">
    <property type="entry name" value="Helical backbone' metal receptor"/>
    <property type="match status" value="1"/>
</dbReference>
<feature type="domain" description="HTH araC/xylS-type" evidence="5">
    <location>
        <begin position="238"/>
        <end position="336"/>
    </location>
</feature>
<reference evidence="7 8" key="1">
    <citation type="submission" date="2018-05" db="EMBL/GenBank/DDBJ databases">
        <title>Genomic Encyclopedia of Type Strains, Phase III (KMG-III): the genomes of soil and plant-associated and newly described type strains.</title>
        <authorList>
            <person name="Whitman W."/>
        </authorList>
    </citation>
    <scope>NUCLEOTIDE SEQUENCE [LARGE SCALE GENOMIC DNA]</scope>
    <source>
        <strain evidence="7 8">CECT 5696</strain>
    </source>
</reference>
<proteinExistence type="predicted"/>
<organism evidence="7 8">
    <name type="scientific">Paenibacillus cellulosilyticus</name>
    <dbReference type="NCBI Taxonomy" id="375489"/>
    <lineage>
        <taxon>Bacteria</taxon>
        <taxon>Bacillati</taxon>
        <taxon>Bacillota</taxon>
        <taxon>Bacilli</taxon>
        <taxon>Bacillales</taxon>
        <taxon>Paenibacillaceae</taxon>
        <taxon>Paenibacillus</taxon>
    </lineage>
</organism>
<evidence type="ECO:0000259" key="5">
    <source>
        <dbReference type="PROSITE" id="PS01124"/>
    </source>
</evidence>
<dbReference type="AlphaFoldDB" id="A0A2V2YXK3"/>
<accession>A0A2V2YXK3</accession>